<organism evidence="3 4">
    <name type="scientific">Thermasporomyces composti</name>
    <dbReference type="NCBI Taxonomy" id="696763"/>
    <lineage>
        <taxon>Bacteria</taxon>
        <taxon>Bacillati</taxon>
        <taxon>Actinomycetota</taxon>
        <taxon>Actinomycetes</taxon>
        <taxon>Propionibacteriales</taxon>
        <taxon>Nocardioidaceae</taxon>
        <taxon>Thermasporomyces</taxon>
    </lineage>
</organism>
<dbReference type="OrthoDB" id="156718at2"/>
<name>A0A3D9VIR2_THECX</name>
<accession>A0A3D9VIR2</accession>
<keyword evidence="2" id="KW-0812">Transmembrane</keyword>
<keyword evidence="2" id="KW-1133">Transmembrane helix</keyword>
<dbReference type="EMBL" id="QTUC01000001">
    <property type="protein sequence ID" value="REF38104.1"/>
    <property type="molecule type" value="Genomic_DNA"/>
</dbReference>
<reference evidence="3 4" key="1">
    <citation type="submission" date="2018-08" db="EMBL/GenBank/DDBJ databases">
        <title>Sequencing the genomes of 1000 actinobacteria strains.</title>
        <authorList>
            <person name="Klenk H.-P."/>
        </authorList>
    </citation>
    <scope>NUCLEOTIDE SEQUENCE [LARGE SCALE GENOMIC DNA]</scope>
    <source>
        <strain evidence="3 4">DSM 22891</strain>
    </source>
</reference>
<evidence type="ECO:0000313" key="4">
    <source>
        <dbReference type="Proteomes" id="UP000256485"/>
    </source>
</evidence>
<evidence type="ECO:0000256" key="1">
    <source>
        <dbReference type="SAM" id="MobiDB-lite"/>
    </source>
</evidence>
<gene>
    <name evidence="3" type="ORF">DFJ64_3574</name>
</gene>
<evidence type="ECO:0000256" key="2">
    <source>
        <dbReference type="SAM" id="Phobius"/>
    </source>
</evidence>
<sequence length="248" mass="26414">MRLGRTVLVFLAAVVALSGFGAVVVGSVLLWSYGTQRDADGFLFGGVNQFSSAGYAVTSTSVDLHAKPGELVWLPGQDLTAVRIDVARTDDGPVFVGIAPRPDVDRYLRGVTHDRITDVRLLPFEARYDQVLGGHQPESPTRVGIWIRSEAGRGTQQLTWQVQPGQWTVVVMNADGRPGVSADVAVGVKSPLVLPVAVAVASVGVIVLSLGVGLLLLATRRRARADWTEPYRPPSDGEPSPATTGRAR</sequence>
<dbReference type="Proteomes" id="UP000256485">
    <property type="component" value="Unassembled WGS sequence"/>
</dbReference>
<keyword evidence="4" id="KW-1185">Reference proteome</keyword>
<evidence type="ECO:0008006" key="5">
    <source>
        <dbReference type="Google" id="ProtNLM"/>
    </source>
</evidence>
<feature type="region of interest" description="Disordered" evidence="1">
    <location>
        <begin position="228"/>
        <end position="248"/>
    </location>
</feature>
<evidence type="ECO:0000313" key="3">
    <source>
        <dbReference type="EMBL" id="REF38104.1"/>
    </source>
</evidence>
<feature type="transmembrane region" description="Helical" evidence="2">
    <location>
        <begin position="192"/>
        <end position="217"/>
    </location>
</feature>
<comment type="caution">
    <text evidence="3">The sequence shown here is derived from an EMBL/GenBank/DDBJ whole genome shotgun (WGS) entry which is preliminary data.</text>
</comment>
<proteinExistence type="predicted"/>
<dbReference type="RefSeq" id="WP_147304749.1">
    <property type="nucleotide sequence ID" value="NZ_QTUC01000001.1"/>
</dbReference>
<protein>
    <recommendedName>
        <fullName evidence="5">DUF4389 domain-containing protein</fullName>
    </recommendedName>
</protein>
<dbReference type="AlphaFoldDB" id="A0A3D9VIR2"/>
<keyword evidence="2" id="KW-0472">Membrane</keyword>